<dbReference type="AlphaFoldDB" id="A0A1I7NLA7"/>
<evidence type="ECO:0000313" key="9">
    <source>
        <dbReference type="Proteomes" id="UP000199537"/>
    </source>
</evidence>
<evidence type="ECO:0000256" key="2">
    <source>
        <dbReference type="ARBA" id="ARBA00022475"/>
    </source>
</evidence>
<keyword evidence="5 6" id="KW-0472">Membrane</keyword>
<feature type="transmembrane region" description="Helical" evidence="6">
    <location>
        <begin position="87"/>
        <end position="104"/>
    </location>
</feature>
<dbReference type="EMBL" id="FPCJ01000001">
    <property type="protein sequence ID" value="SFV35471.1"/>
    <property type="molecule type" value="Genomic_DNA"/>
</dbReference>
<gene>
    <name evidence="8" type="ORF">SAMN05660895_2239</name>
</gene>
<feature type="transmembrane region" description="Helical" evidence="6">
    <location>
        <begin position="301"/>
        <end position="319"/>
    </location>
</feature>
<dbReference type="Pfam" id="PF07690">
    <property type="entry name" value="MFS_1"/>
    <property type="match status" value="1"/>
</dbReference>
<dbReference type="Proteomes" id="UP000199537">
    <property type="component" value="Unassembled WGS sequence"/>
</dbReference>
<evidence type="ECO:0000256" key="5">
    <source>
        <dbReference type="ARBA" id="ARBA00023136"/>
    </source>
</evidence>
<accession>A0A1I7NLA7</accession>
<dbReference type="InterPro" id="IPR011701">
    <property type="entry name" value="MFS"/>
</dbReference>
<evidence type="ECO:0000256" key="6">
    <source>
        <dbReference type="SAM" id="Phobius"/>
    </source>
</evidence>
<feature type="transmembrane region" description="Helical" evidence="6">
    <location>
        <begin position="21"/>
        <end position="40"/>
    </location>
</feature>
<dbReference type="OrthoDB" id="9786665at2"/>
<proteinExistence type="predicted"/>
<feature type="transmembrane region" description="Helical" evidence="6">
    <location>
        <begin position="385"/>
        <end position="405"/>
    </location>
</feature>
<feature type="transmembrane region" description="Helical" evidence="6">
    <location>
        <begin position="234"/>
        <end position="260"/>
    </location>
</feature>
<comment type="subcellular location">
    <subcellularLocation>
        <location evidence="1">Cell inner membrane</location>
        <topology evidence="1">Multi-pass membrane protein</topology>
    </subcellularLocation>
</comment>
<dbReference type="STRING" id="1393122.SAMN05660895_2239"/>
<sequence>MPMMVHSEESQATVAANRTRFAFILVTSLFFLWGFAYGLLDSLNKHFQDVFQITKLRSAWLQAAYFGGYFLMALPAGIIMKNFGYKRGILIGLGLYAAGAFFFYPSAQWHSFNAFLLALFVLACGLCCLETAANPYVTVLGPRQSAAFRINLAQSFNGVGSFLGPFLASQLFFKESVQNSSLQSVQYTYLGIAVLVVLIAGLFYFTPLPEINEEAQLQQEAHIHSRPLFQNRHFVLGVAAQFFYVAAQVGVAAFFINYVIENWEQASSSLAAMLLGVSLILFTVGRFMGTLLMKWIEAARLLALYAVINILLCVMVIFLHGQISVIALMIIFFFESIMFPTIFALGVRNLGQHTRQGGSFIIMSIVGGALSPLLMGWIADHQHSTAQAFVVPLICFAVVAHYGFWGHRIHP</sequence>
<feature type="transmembrane region" description="Helical" evidence="6">
    <location>
        <begin position="150"/>
        <end position="173"/>
    </location>
</feature>
<evidence type="ECO:0000256" key="3">
    <source>
        <dbReference type="ARBA" id="ARBA00022692"/>
    </source>
</evidence>
<dbReference type="PROSITE" id="PS50850">
    <property type="entry name" value="MFS"/>
    <property type="match status" value="1"/>
</dbReference>
<feature type="transmembrane region" description="Helical" evidence="6">
    <location>
        <begin position="185"/>
        <end position="205"/>
    </location>
</feature>
<evidence type="ECO:0000313" key="8">
    <source>
        <dbReference type="EMBL" id="SFV35471.1"/>
    </source>
</evidence>
<dbReference type="InterPro" id="IPR050375">
    <property type="entry name" value="MFS_TsgA-like"/>
</dbReference>
<feature type="transmembrane region" description="Helical" evidence="6">
    <location>
        <begin position="110"/>
        <end position="129"/>
    </location>
</feature>
<keyword evidence="9" id="KW-1185">Reference proteome</keyword>
<dbReference type="Gene3D" id="1.20.1250.20">
    <property type="entry name" value="MFS general substrate transporter like domains"/>
    <property type="match status" value="2"/>
</dbReference>
<evidence type="ECO:0000256" key="1">
    <source>
        <dbReference type="ARBA" id="ARBA00004429"/>
    </source>
</evidence>
<evidence type="ECO:0000259" key="7">
    <source>
        <dbReference type="PROSITE" id="PS50850"/>
    </source>
</evidence>
<protein>
    <submittedName>
        <fullName evidence="8">MFS transporter, FHS family, L-fucose permease</fullName>
    </submittedName>
</protein>
<dbReference type="SUPFAM" id="SSF103473">
    <property type="entry name" value="MFS general substrate transporter"/>
    <property type="match status" value="1"/>
</dbReference>
<name>A0A1I7NLA7_9BACT</name>
<dbReference type="InterPro" id="IPR036259">
    <property type="entry name" value="MFS_trans_sf"/>
</dbReference>
<keyword evidence="3 6" id="KW-0812">Transmembrane</keyword>
<feature type="domain" description="Major facilitator superfamily (MFS) profile" evidence="7">
    <location>
        <begin position="22"/>
        <end position="411"/>
    </location>
</feature>
<dbReference type="PANTHER" id="PTHR43702:SF3">
    <property type="entry name" value="PROTEIN TSGA"/>
    <property type="match status" value="1"/>
</dbReference>
<dbReference type="PANTHER" id="PTHR43702">
    <property type="entry name" value="L-FUCOSE-PROTON SYMPORTER"/>
    <property type="match status" value="1"/>
</dbReference>
<feature type="transmembrane region" description="Helical" evidence="6">
    <location>
        <begin position="60"/>
        <end position="80"/>
    </location>
</feature>
<evidence type="ECO:0000256" key="4">
    <source>
        <dbReference type="ARBA" id="ARBA00022989"/>
    </source>
</evidence>
<feature type="transmembrane region" description="Helical" evidence="6">
    <location>
        <begin position="325"/>
        <end position="347"/>
    </location>
</feature>
<dbReference type="GO" id="GO:0005886">
    <property type="term" value="C:plasma membrane"/>
    <property type="evidence" value="ECO:0007669"/>
    <property type="project" value="UniProtKB-SubCell"/>
</dbReference>
<keyword evidence="2" id="KW-1003">Cell membrane</keyword>
<keyword evidence="4 6" id="KW-1133">Transmembrane helix</keyword>
<dbReference type="InterPro" id="IPR020846">
    <property type="entry name" value="MFS_dom"/>
</dbReference>
<dbReference type="CDD" id="cd17394">
    <property type="entry name" value="MFS_FucP_like"/>
    <property type="match status" value="1"/>
</dbReference>
<feature type="transmembrane region" description="Helical" evidence="6">
    <location>
        <begin position="359"/>
        <end position="379"/>
    </location>
</feature>
<feature type="transmembrane region" description="Helical" evidence="6">
    <location>
        <begin position="266"/>
        <end position="289"/>
    </location>
</feature>
<dbReference type="RefSeq" id="WP_092460536.1">
    <property type="nucleotide sequence ID" value="NZ_FPCJ01000001.1"/>
</dbReference>
<dbReference type="GO" id="GO:0022857">
    <property type="term" value="F:transmembrane transporter activity"/>
    <property type="evidence" value="ECO:0007669"/>
    <property type="project" value="InterPro"/>
</dbReference>
<reference evidence="9" key="1">
    <citation type="submission" date="2016-10" db="EMBL/GenBank/DDBJ databases">
        <authorList>
            <person name="Varghese N."/>
            <person name="Submissions S."/>
        </authorList>
    </citation>
    <scope>NUCLEOTIDE SEQUENCE [LARGE SCALE GENOMIC DNA]</scope>
    <source>
        <strain evidence="9">DSM 14807</strain>
    </source>
</reference>
<organism evidence="8 9">
    <name type="scientific">Thermoflavifilum thermophilum</name>
    <dbReference type="NCBI Taxonomy" id="1393122"/>
    <lineage>
        <taxon>Bacteria</taxon>
        <taxon>Pseudomonadati</taxon>
        <taxon>Bacteroidota</taxon>
        <taxon>Chitinophagia</taxon>
        <taxon>Chitinophagales</taxon>
        <taxon>Chitinophagaceae</taxon>
        <taxon>Thermoflavifilum</taxon>
    </lineage>
</organism>